<reference evidence="1" key="2">
    <citation type="journal article" date="2009" name="J. Virol.">
        <title>Genome analysis of small-ruminant lentivirus genotype E: a caprine lentivirus with natural deletions of the dUTPase subunit, vpr-like accessory gene, and 70-base-pair repeat of the U3 region.</title>
        <authorList>
            <person name="Reina R."/>
            <person name="Grego E."/>
            <person name="Bertolotti L."/>
            <person name="De Meneghi D."/>
            <person name="Rosati S."/>
        </authorList>
    </citation>
    <scope>NUCLEOTIDE SEQUENCE</scope>
    <source>
        <strain evidence="1">It-018g0908EE</strain>
    </source>
</reference>
<sequence length="75" mass="8334">MDRGQKKQWMTGAQAGKGKANIQVSFWIKAIIGVSMLGSRSVGEEYITMVSDPYGFKPIWDVTNVPVTCGQKFYT</sequence>
<organism evidence="1">
    <name type="scientific">Small ruminant lentivirus</name>
    <dbReference type="NCBI Taxonomy" id="254355"/>
    <lineage>
        <taxon>Viruses</taxon>
        <taxon>Riboviria</taxon>
        <taxon>Pararnavirae</taxon>
        <taxon>Artverviricota</taxon>
        <taxon>Revtraviricetes</taxon>
        <taxon>Ortervirales</taxon>
        <taxon>Retroviridae</taxon>
        <taxon>Orthoretrovirinae</taxon>
        <taxon>Lentivirus</taxon>
        <taxon>Lentivirus capartenc</taxon>
        <taxon>Caprine arthritis encephalitis virus</taxon>
    </lineage>
</organism>
<reference evidence="1" key="1">
    <citation type="submission" date="2008-10" db="EMBL/GenBank/DDBJ databases">
        <authorList>
            <person name="Reina Airas R."/>
            <person name="Grego E."/>
            <person name="Rosati S."/>
        </authorList>
    </citation>
    <scope>NUCLEOTIDE SEQUENCE</scope>
    <source>
        <strain evidence="1">It-018g0908EE</strain>
    </source>
</reference>
<dbReference type="GO" id="GO:0019031">
    <property type="term" value="C:viral envelope"/>
    <property type="evidence" value="ECO:0007669"/>
    <property type="project" value="UniProtKB-KW"/>
</dbReference>
<keyword evidence="1" id="KW-0946">Virion</keyword>
<name>B8XJJ6_CAEV</name>
<dbReference type="EMBL" id="FJ389754">
    <property type="protein sequence ID" value="ACJ22881.1"/>
    <property type="molecule type" value="Genomic_DNA"/>
</dbReference>
<gene>
    <name evidence="1" type="primary">env</name>
</gene>
<feature type="non-terminal residue" evidence="1">
    <location>
        <position position="75"/>
    </location>
</feature>
<keyword evidence="1" id="KW-0261">Viral envelope protein</keyword>
<accession>B8XJJ6</accession>
<protein>
    <submittedName>
        <fullName evidence="1">Envelope polyprotein</fullName>
    </submittedName>
</protein>
<proteinExistence type="predicted"/>
<evidence type="ECO:0000313" key="1">
    <source>
        <dbReference type="EMBL" id="ACJ22881.1"/>
    </source>
</evidence>